<protein>
    <recommendedName>
        <fullName evidence="5">Lipoprotein</fullName>
    </recommendedName>
</protein>
<proteinExistence type="predicted"/>
<dbReference type="AlphaFoldDB" id="A0A1F2WEW3"/>
<feature type="region of interest" description="Disordered" evidence="1">
    <location>
        <begin position="48"/>
        <end position="101"/>
    </location>
</feature>
<dbReference type="Proteomes" id="UP000177876">
    <property type="component" value="Unassembled WGS sequence"/>
</dbReference>
<evidence type="ECO:0000313" key="3">
    <source>
        <dbReference type="EMBL" id="OFW55382.1"/>
    </source>
</evidence>
<keyword evidence="2" id="KW-0732">Signal</keyword>
<gene>
    <name evidence="3" type="ORF">A2Y75_09680</name>
</gene>
<evidence type="ECO:0000256" key="2">
    <source>
        <dbReference type="SAM" id="SignalP"/>
    </source>
</evidence>
<comment type="caution">
    <text evidence="3">The sequence shown here is derived from an EMBL/GenBank/DDBJ whole genome shotgun (WGS) entry which is preliminary data.</text>
</comment>
<accession>A0A1F2WEW3</accession>
<name>A0A1F2WEW3_9ACTN</name>
<feature type="chain" id="PRO_5009484167" description="Lipoprotein" evidence="2">
    <location>
        <begin position="23"/>
        <end position="168"/>
    </location>
</feature>
<organism evidence="3 4">
    <name type="scientific">Candidatus Solincola sediminis</name>
    <dbReference type="NCBI Taxonomy" id="1797199"/>
    <lineage>
        <taxon>Bacteria</taxon>
        <taxon>Bacillati</taxon>
        <taxon>Actinomycetota</taxon>
        <taxon>Candidatus Geothermincolia</taxon>
        <taxon>Candidatus Geothermincolales</taxon>
        <taxon>Candidatus Geothermincolaceae</taxon>
        <taxon>Candidatus Solincola</taxon>
    </lineage>
</organism>
<feature type="compositionally biased region" description="Acidic residues" evidence="1">
    <location>
        <begin position="48"/>
        <end position="58"/>
    </location>
</feature>
<sequence length="168" mass="18477">MTKKILFFLTIVLIMTIGCVSGCEGCSCDGEDGLRYQVGWDKGAVVEETEQEAAETDETYERGSELPTEDELGAPVYQDDLDPGSVSSSKTEEDGESKHVGADFKTKDDFWTVYEWYANQLGAPTARSQTPEGHNQASWVIEKNGRHILVSLLCTDDGTTISIINDKL</sequence>
<dbReference type="PROSITE" id="PS51257">
    <property type="entry name" value="PROKAR_LIPOPROTEIN"/>
    <property type="match status" value="1"/>
</dbReference>
<dbReference type="EMBL" id="MELK01000054">
    <property type="protein sequence ID" value="OFW55382.1"/>
    <property type="molecule type" value="Genomic_DNA"/>
</dbReference>
<evidence type="ECO:0000313" key="4">
    <source>
        <dbReference type="Proteomes" id="UP000177876"/>
    </source>
</evidence>
<evidence type="ECO:0008006" key="5">
    <source>
        <dbReference type="Google" id="ProtNLM"/>
    </source>
</evidence>
<evidence type="ECO:0000256" key="1">
    <source>
        <dbReference type="SAM" id="MobiDB-lite"/>
    </source>
</evidence>
<feature type="compositionally biased region" description="Basic and acidic residues" evidence="1">
    <location>
        <begin position="90"/>
        <end position="101"/>
    </location>
</feature>
<feature type="signal peptide" evidence="2">
    <location>
        <begin position="1"/>
        <end position="22"/>
    </location>
</feature>
<reference evidence="3 4" key="1">
    <citation type="journal article" date="2016" name="Nat. Commun.">
        <title>Thousands of microbial genomes shed light on interconnected biogeochemical processes in an aquifer system.</title>
        <authorList>
            <person name="Anantharaman K."/>
            <person name="Brown C.T."/>
            <person name="Hug L.A."/>
            <person name="Sharon I."/>
            <person name="Castelle C.J."/>
            <person name="Probst A.J."/>
            <person name="Thomas B.C."/>
            <person name="Singh A."/>
            <person name="Wilkins M.J."/>
            <person name="Karaoz U."/>
            <person name="Brodie E.L."/>
            <person name="Williams K.H."/>
            <person name="Hubbard S.S."/>
            <person name="Banfield J.F."/>
        </authorList>
    </citation>
    <scope>NUCLEOTIDE SEQUENCE [LARGE SCALE GENOMIC DNA]</scope>
</reference>